<gene>
    <name evidence="8" type="ORF">Daus18300_012963</name>
</gene>
<dbReference type="SUPFAM" id="SSF53720">
    <property type="entry name" value="ALDH-like"/>
    <property type="match status" value="1"/>
</dbReference>
<dbReference type="Gene3D" id="3.40.309.10">
    <property type="entry name" value="Aldehyde Dehydrogenase, Chain A, domain 2"/>
    <property type="match status" value="1"/>
</dbReference>
<organism evidence="8 9">
    <name type="scientific">Diaporthe australafricana</name>
    <dbReference type="NCBI Taxonomy" id="127596"/>
    <lineage>
        <taxon>Eukaryota</taxon>
        <taxon>Fungi</taxon>
        <taxon>Dikarya</taxon>
        <taxon>Ascomycota</taxon>
        <taxon>Pezizomycotina</taxon>
        <taxon>Sordariomycetes</taxon>
        <taxon>Sordariomycetidae</taxon>
        <taxon>Diaporthales</taxon>
        <taxon>Diaporthaceae</taxon>
        <taxon>Diaporthe</taxon>
    </lineage>
</organism>
<evidence type="ECO:0000259" key="7">
    <source>
        <dbReference type="Pfam" id="PF00171"/>
    </source>
</evidence>
<dbReference type="InterPro" id="IPR016161">
    <property type="entry name" value="Ald_DH/histidinol_DH"/>
</dbReference>
<protein>
    <recommendedName>
        <fullName evidence="3">aldehyde dehydrogenase (NAD(+))</fullName>
        <ecNumber evidence="3">1.2.1.3</ecNumber>
    </recommendedName>
</protein>
<dbReference type="Proteomes" id="UP001583177">
    <property type="component" value="Unassembled WGS sequence"/>
</dbReference>
<feature type="active site" evidence="5">
    <location>
        <position position="253"/>
    </location>
</feature>
<evidence type="ECO:0000256" key="4">
    <source>
        <dbReference type="ARBA" id="ARBA00049194"/>
    </source>
</evidence>
<dbReference type="EC" id="1.2.1.3" evidence="3"/>
<evidence type="ECO:0000256" key="2">
    <source>
        <dbReference type="ARBA" id="ARBA00023002"/>
    </source>
</evidence>
<dbReference type="InterPro" id="IPR016160">
    <property type="entry name" value="Ald_DH_CS_CYS"/>
</dbReference>
<comment type="caution">
    <text evidence="8">The sequence shown here is derived from an EMBL/GenBank/DDBJ whole genome shotgun (WGS) entry which is preliminary data.</text>
</comment>
<sequence length="481" mass="51802">MASNSSNSTPLDFTTFHNVIDGKSVGTAKTRHTISPHTLEQNAPLPLSTAEDVDKAVAVAQKAAKQWAEVPWHERKKALEAFTEALESQSEDFVKMLNQEQGKPLLWARHEVATGLAFLKGTCGLSLPEEVLENTPERKITTRYMPLGVVAGIVPWNYPVFLACGKIGPALLTGNAFILKPSPVAPYACMKLVELGARFFPPGVFQALSGDDDLGPLFTAHPDVDMISFTGSAPVGKAIAKACSDTLKRVTLELGGNDPAIICADVDPVATASKVGLFAFCNSGQICMAIKRVYVHESVYDDFLDALVKHVGYLPVGVDETSFLGPVGNEESFNRIKTLIGDAEKAGHKIAAGGTEPLADKKGFFLPATIVDNPPDDSAIVQQEQFGPVIPLLKWSDESDVIQRANKTETGLGSSVWTRNDEQAKRMGKQLKAGNVWINTHAEIVPNVPFGGHKQSGVGVEWGVEGMKSYCNLQATFTRPH</sequence>
<dbReference type="InterPro" id="IPR015590">
    <property type="entry name" value="Aldehyde_DH_dom"/>
</dbReference>
<keyword evidence="9" id="KW-1185">Reference proteome</keyword>
<evidence type="ECO:0000256" key="5">
    <source>
        <dbReference type="PROSITE-ProRule" id="PRU10007"/>
    </source>
</evidence>
<dbReference type="PANTHER" id="PTHR11699">
    <property type="entry name" value="ALDEHYDE DEHYDROGENASE-RELATED"/>
    <property type="match status" value="1"/>
</dbReference>
<comment type="similarity">
    <text evidence="1 6">Belongs to the aldehyde dehydrogenase family.</text>
</comment>
<dbReference type="InterPro" id="IPR044086">
    <property type="entry name" value="LUC3-like"/>
</dbReference>
<evidence type="ECO:0000313" key="9">
    <source>
        <dbReference type="Proteomes" id="UP001583177"/>
    </source>
</evidence>
<comment type="catalytic activity">
    <reaction evidence="4">
        <text>an aldehyde + NAD(+) + H2O = a carboxylate + NADH + 2 H(+)</text>
        <dbReference type="Rhea" id="RHEA:16185"/>
        <dbReference type="ChEBI" id="CHEBI:15377"/>
        <dbReference type="ChEBI" id="CHEBI:15378"/>
        <dbReference type="ChEBI" id="CHEBI:17478"/>
        <dbReference type="ChEBI" id="CHEBI:29067"/>
        <dbReference type="ChEBI" id="CHEBI:57540"/>
        <dbReference type="ChEBI" id="CHEBI:57945"/>
        <dbReference type="EC" id="1.2.1.3"/>
    </reaction>
</comment>
<dbReference type="Pfam" id="PF00171">
    <property type="entry name" value="Aldedh"/>
    <property type="match status" value="1"/>
</dbReference>
<name>A0ABR3W0T3_9PEZI</name>
<dbReference type="PROSITE" id="PS00687">
    <property type="entry name" value="ALDEHYDE_DEHYDR_GLU"/>
    <property type="match status" value="1"/>
</dbReference>
<dbReference type="InterPro" id="IPR029510">
    <property type="entry name" value="Ald_DH_CS_GLU"/>
</dbReference>
<dbReference type="CDD" id="cd07106">
    <property type="entry name" value="ALDH_AldA-AAD23400"/>
    <property type="match status" value="1"/>
</dbReference>
<accession>A0ABR3W0T3</accession>
<evidence type="ECO:0000313" key="8">
    <source>
        <dbReference type="EMBL" id="KAL1850368.1"/>
    </source>
</evidence>
<evidence type="ECO:0000256" key="6">
    <source>
        <dbReference type="RuleBase" id="RU003345"/>
    </source>
</evidence>
<dbReference type="EMBL" id="JAWRVE010000188">
    <property type="protein sequence ID" value="KAL1850368.1"/>
    <property type="molecule type" value="Genomic_DNA"/>
</dbReference>
<keyword evidence="2 6" id="KW-0560">Oxidoreductase</keyword>
<dbReference type="InterPro" id="IPR016162">
    <property type="entry name" value="Ald_DH_N"/>
</dbReference>
<proteinExistence type="inferred from homology"/>
<dbReference type="Gene3D" id="3.40.605.10">
    <property type="entry name" value="Aldehyde Dehydrogenase, Chain A, domain 1"/>
    <property type="match status" value="1"/>
</dbReference>
<feature type="domain" description="Aldehyde dehydrogenase" evidence="7">
    <location>
        <begin position="29"/>
        <end position="474"/>
    </location>
</feature>
<evidence type="ECO:0000256" key="1">
    <source>
        <dbReference type="ARBA" id="ARBA00009986"/>
    </source>
</evidence>
<evidence type="ECO:0000256" key="3">
    <source>
        <dbReference type="ARBA" id="ARBA00024226"/>
    </source>
</evidence>
<dbReference type="PROSITE" id="PS00070">
    <property type="entry name" value="ALDEHYDE_DEHYDR_CYS"/>
    <property type="match status" value="1"/>
</dbReference>
<dbReference type="InterPro" id="IPR016163">
    <property type="entry name" value="Ald_DH_C"/>
</dbReference>
<reference evidence="8 9" key="1">
    <citation type="journal article" date="2024" name="IMA Fungus">
        <title>IMA Genome - F19 : A genome assembly and annotation guide to empower mycologists, including annotated draft genome sequences of Ceratocystis pirilliformis, Diaporthe australafricana, Fusarium ophioides, Paecilomyces lecythidis, and Sporothrix stenoceras.</title>
        <authorList>
            <person name="Aylward J."/>
            <person name="Wilson A.M."/>
            <person name="Visagie C.M."/>
            <person name="Spraker J."/>
            <person name="Barnes I."/>
            <person name="Buitendag C."/>
            <person name="Ceriani C."/>
            <person name="Del Mar Angel L."/>
            <person name="du Plessis D."/>
            <person name="Fuchs T."/>
            <person name="Gasser K."/>
            <person name="Kramer D."/>
            <person name="Li W."/>
            <person name="Munsamy K."/>
            <person name="Piso A."/>
            <person name="Price J.L."/>
            <person name="Sonnekus B."/>
            <person name="Thomas C."/>
            <person name="van der Nest A."/>
            <person name="van Dijk A."/>
            <person name="van Heerden A."/>
            <person name="van Vuuren N."/>
            <person name="Yilmaz N."/>
            <person name="Duong T.A."/>
            <person name="van der Merwe N.A."/>
            <person name="Wingfield M.J."/>
            <person name="Wingfield B.D."/>
        </authorList>
    </citation>
    <scope>NUCLEOTIDE SEQUENCE [LARGE SCALE GENOMIC DNA]</scope>
    <source>
        <strain evidence="8 9">CMW 18300</strain>
    </source>
</reference>